<dbReference type="GO" id="GO:0015095">
    <property type="term" value="F:magnesium ion transmembrane transporter activity"/>
    <property type="evidence" value="ECO:0007669"/>
    <property type="project" value="TreeGrafter"/>
</dbReference>
<dbReference type="InterPro" id="IPR045863">
    <property type="entry name" value="CorA_TM1_TM2"/>
</dbReference>
<evidence type="ECO:0000256" key="9">
    <source>
        <dbReference type="SAM" id="Phobius"/>
    </source>
</evidence>
<dbReference type="InterPro" id="IPR027417">
    <property type="entry name" value="P-loop_NTPase"/>
</dbReference>
<dbReference type="PROSITE" id="PS00018">
    <property type="entry name" value="EF_HAND_1"/>
    <property type="match status" value="1"/>
</dbReference>
<evidence type="ECO:0000256" key="6">
    <source>
        <dbReference type="ARBA" id="ARBA00022837"/>
    </source>
</evidence>
<gene>
    <name evidence="11" type="ORF">C1SCF055_LOCUS11626</name>
</gene>
<dbReference type="SUPFAM" id="SSF144083">
    <property type="entry name" value="Magnesium transport protein CorA, transmembrane region"/>
    <property type="match status" value="1"/>
</dbReference>
<evidence type="ECO:0000256" key="5">
    <source>
        <dbReference type="ARBA" id="ARBA00022692"/>
    </source>
</evidence>
<evidence type="ECO:0000256" key="8">
    <source>
        <dbReference type="ARBA" id="ARBA00023136"/>
    </source>
</evidence>
<dbReference type="PANTHER" id="PTHR46494:SF1">
    <property type="entry name" value="CORA FAMILY METAL ION TRANSPORTER (EUROFUNG)"/>
    <property type="match status" value="1"/>
</dbReference>
<evidence type="ECO:0000313" key="13">
    <source>
        <dbReference type="Proteomes" id="UP001152797"/>
    </source>
</evidence>
<evidence type="ECO:0000259" key="10">
    <source>
        <dbReference type="PROSITE" id="PS50222"/>
    </source>
</evidence>
<dbReference type="PANTHER" id="PTHR46494">
    <property type="entry name" value="CORA FAMILY METAL ION TRANSPORTER (EUROFUNG)"/>
    <property type="match status" value="1"/>
</dbReference>
<keyword evidence="5 9" id="KW-0812">Transmembrane</keyword>
<dbReference type="Gene3D" id="3.30.460.20">
    <property type="entry name" value="CorA soluble domain-like"/>
    <property type="match status" value="1"/>
</dbReference>
<dbReference type="AlphaFoldDB" id="A0A9P1C412"/>
<keyword evidence="8 9" id="KW-0472">Membrane</keyword>
<dbReference type="EMBL" id="CAMXCT010000857">
    <property type="protein sequence ID" value="CAI3984070.1"/>
    <property type="molecule type" value="Genomic_DNA"/>
</dbReference>
<keyword evidence="13" id="KW-1185">Reference proteome</keyword>
<evidence type="ECO:0000256" key="7">
    <source>
        <dbReference type="ARBA" id="ARBA00022989"/>
    </source>
</evidence>
<sequence>MATAEGSLEVQQQQVWMQQLSNELFNEAASIGDQILAQAESAIGTTKSAVIKVLAACDPLQALAKKFEEATRVSKSQQLAQQAEQQAERQNLPAVELSRERLQSARDDRDRGVLIAACQQVKMTVAEATTSAALVFQAVQLAHQAAPAIRTATGERLRMLVAMNLESKPNTWYSCMLTPRTEVPSELPSEQKLPSEELPSAEEILRHLAPRWLASTYATKKLSCEMVETAADLATLQREDLRELGFSMVEAAKVITWAQVIKRPDCPAPAEEGQPNLVRLSSDVPVSPWPEMSRCREVKTAKSSPSTSPWAESKAEELRLDEIEGQVDFWVSCFASGMTCTPALSTSDALPQEDVRENILEAFFDCTPERIREVFISMDTDSDGHVTVEELRVGLERCGITGFDNETLAKVFEHVTGTGRKLHLQAFETILCRLRLASLLMRPWRAKSLSVMDFDSSRVSDFEVTSDNMCQFFFGHRLCTSERHSLIGASPKCAANIVSLSSVFGAKDLVRWVHMASFDIHLLFALTVKYTLHPLSVEDVIEQCQTKIDRLGGHYFLTIELLTLVDGDTSKGLHPVRVRGQHVAAFCSGPPQLDTLITVAQADRKFTEEWPGGAPQVEVAGSWVPRMQQRLRAARSRLRERRADSLLYALVDLCADELVAVTRAFFARLTWLEEDLRIRGNRSLLDLGEVSLAQLQLAIVARRLRSLQRVVRRASEYQELHTTGSADYWRDCAEHLEEAYEDTLQMKERCDALKSAHEAVIERGQAEELQMQHDEQAAQAKKMNIMLFFLTVGSTIFTPVTFMSSVYGMNFENTAGTPTIPFLLEEEGYTYFWYGVLVYFTLAISFVVMAEVMAVVSTASPQQRRSSPLLFRSLFLALKGRLCPLMSTATKSRRVTCIQGETGCGKSSRVPQYVYHLCRQPPKRPGDEKLIVCTQPRRLAALTLSQRVAKEMGLDLMLFIAIAVGYDVMFCFLVFFAAICCNIPGDGFFHSYHSCIFCSPYFRIPEISPTRVAENSSSEAVPMCQASLPLVALLVFESQVR</sequence>
<dbReference type="Gene3D" id="1.10.238.10">
    <property type="entry name" value="EF-hand"/>
    <property type="match status" value="1"/>
</dbReference>
<keyword evidence="7 9" id="KW-1133">Transmembrane helix</keyword>
<reference evidence="12" key="2">
    <citation type="submission" date="2024-04" db="EMBL/GenBank/DDBJ databases">
        <authorList>
            <person name="Chen Y."/>
            <person name="Shah S."/>
            <person name="Dougan E. K."/>
            <person name="Thang M."/>
            <person name="Chan C."/>
        </authorList>
    </citation>
    <scope>NUCLEOTIDE SEQUENCE [LARGE SCALE GENOMIC DNA]</scope>
</reference>
<evidence type="ECO:0000256" key="4">
    <source>
        <dbReference type="ARBA" id="ARBA00022475"/>
    </source>
</evidence>
<evidence type="ECO:0000313" key="11">
    <source>
        <dbReference type="EMBL" id="CAI3984070.1"/>
    </source>
</evidence>
<dbReference type="InterPro" id="IPR002523">
    <property type="entry name" value="MgTranspt_CorA/ZnTranspt_ZntB"/>
</dbReference>
<dbReference type="Pfam" id="PF01544">
    <property type="entry name" value="CorA"/>
    <property type="match status" value="1"/>
</dbReference>
<dbReference type="SUPFAM" id="SSF143865">
    <property type="entry name" value="CorA soluble domain-like"/>
    <property type="match status" value="1"/>
</dbReference>
<dbReference type="Gene3D" id="3.40.50.300">
    <property type="entry name" value="P-loop containing nucleotide triphosphate hydrolases"/>
    <property type="match status" value="1"/>
</dbReference>
<organism evidence="11">
    <name type="scientific">Cladocopium goreaui</name>
    <dbReference type="NCBI Taxonomy" id="2562237"/>
    <lineage>
        <taxon>Eukaryota</taxon>
        <taxon>Sar</taxon>
        <taxon>Alveolata</taxon>
        <taxon>Dinophyceae</taxon>
        <taxon>Suessiales</taxon>
        <taxon>Symbiodiniaceae</taxon>
        <taxon>Cladocopium</taxon>
    </lineage>
</organism>
<dbReference type="EMBL" id="CAMXCT020000857">
    <property type="protein sequence ID" value="CAL1137445.1"/>
    <property type="molecule type" value="Genomic_DNA"/>
</dbReference>
<dbReference type="GO" id="GO:0000287">
    <property type="term" value="F:magnesium ion binding"/>
    <property type="evidence" value="ECO:0007669"/>
    <property type="project" value="TreeGrafter"/>
</dbReference>
<feature type="transmembrane region" description="Helical" evidence="9">
    <location>
        <begin position="956"/>
        <end position="979"/>
    </location>
</feature>
<proteinExistence type="inferred from homology"/>
<comment type="similarity">
    <text evidence="2">Belongs to the CorA metal ion transporter (MIT) (TC 1.A.35) family.</text>
</comment>
<keyword evidence="4" id="KW-1003">Cell membrane</keyword>
<dbReference type="GO" id="GO:0015087">
    <property type="term" value="F:cobalt ion transmembrane transporter activity"/>
    <property type="evidence" value="ECO:0007669"/>
    <property type="project" value="TreeGrafter"/>
</dbReference>
<dbReference type="OrthoDB" id="425647at2759"/>
<name>A0A9P1C412_9DINO</name>
<accession>A0A9P1C412</accession>
<dbReference type="InterPro" id="IPR018247">
    <property type="entry name" value="EF_Hand_1_Ca_BS"/>
</dbReference>
<dbReference type="SUPFAM" id="SSF52540">
    <property type="entry name" value="P-loop containing nucleoside triphosphate hydrolases"/>
    <property type="match status" value="1"/>
</dbReference>
<keyword evidence="6" id="KW-0106">Calcium</keyword>
<protein>
    <recommendedName>
        <fullName evidence="10">EF-hand domain-containing protein</fullName>
    </recommendedName>
</protein>
<dbReference type="SUPFAM" id="SSF47473">
    <property type="entry name" value="EF-hand"/>
    <property type="match status" value="1"/>
</dbReference>
<reference evidence="11" key="1">
    <citation type="submission" date="2022-10" db="EMBL/GenBank/DDBJ databases">
        <authorList>
            <person name="Chen Y."/>
            <person name="Dougan E. K."/>
            <person name="Chan C."/>
            <person name="Rhodes N."/>
            <person name="Thang M."/>
        </authorList>
    </citation>
    <scope>NUCLEOTIDE SEQUENCE</scope>
</reference>
<comment type="subcellular location">
    <subcellularLocation>
        <location evidence="1">Cell membrane</location>
        <topology evidence="1">Multi-pass membrane protein</topology>
    </subcellularLocation>
</comment>
<feature type="transmembrane region" description="Helical" evidence="9">
    <location>
        <begin position="831"/>
        <end position="856"/>
    </location>
</feature>
<feature type="domain" description="EF-hand" evidence="10">
    <location>
        <begin position="366"/>
        <end position="401"/>
    </location>
</feature>
<comment type="caution">
    <text evidence="11">The sequence shown here is derived from an EMBL/GenBank/DDBJ whole genome shotgun (WGS) entry which is preliminary data.</text>
</comment>
<dbReference type="InterPro" id="IPR002048">
    <property type="entry name" value="EF_hand_dom"/>
</dbReference>
<evidence type="ECO:0000256" key="3">
    <source>
        <dbReference type="ARBA" id="ARBA00022448"/>
    </source>
</evidence>
<dbReference type="GO" id="GO:0005509">
    <property type="term" value="F:calcium ion binding"/>
    <property type="evidence" value="ECO:0007669"/>
    <property type="project" value="InterPro"/>
</dbReference>
<keyword evidence="3" id="KW-0813">Transport</keyword>
<dbReference type="InterPro" id="IPR011992">
    <property type="entry name" value="EF-hand-dom_pair"/>
</dbReference>
<dbReference type="Proteomes" id="UP001152797">
    <property type="component" value="Unassembled WGS sequence"/>
</dbReference>
<evidence type="ECO:0000256" key="2">
    <source>
        <dbReference type="ARBA" id="ARBA00009765"/>
    </source>
</evidence>
<dbReference type="InterPro" id="IPR045861">
    <property type="entry name" value="CorA_cytoplasmic_dom"/>
</dbReference>
<dbReference type="PROSITE" id="PS50222">
    <property type="entry name" value="EF_HAND_2"/>
    <property type="match status" value="1"/>
</dbReference>
<evidence type="ECO:0000256" key="1">
    <source>
        <dbReference type="ARBA" id="ARBA00004651"/>
    </source>
</evidence>
<evidence type="ECO:0000313" key="12">
    <source>
        <dbReference type="EMBL" id="CAL1137445.1"/>
    </source>
</evidence>
<dbReference type="GO" id="GO:0050897">
    <property type="term" value="F:cobalt ion binding"/>
    <property type="evidence" value="ECO:0007669"/>
    <property type="project" value="TreeGrafter"/>
</dbReference>
<feature type="transmembrane region" description="Helical" evidence="9">
    <location>
        <begin position="785"/>
        <end position="811"/>
    </location>
</feature>
<dbReference type="Gene3D" id="1.20.58.340">
    <property type="entry name" value="Magnesium transport protein CorA, transmembrane region"/>
    <property type="match status" value="2"/>
</dbReference>
<dbReference type="GO" id="GO:0005886">
    <property type="term" value="C:plasma membrane"/>
    <property type="evidence" value="ECO:0007669"/>
    <property type="project" value="UniProtKB-SubCell"/>
</dbReference>
<dbReference type="EMBL" id="CAMXCT030000857">
    <property type="protein sequence ID" value="CAL4771382.1"/>
    <property type="molecule type" value="Genomic_DNA"/>
</dbReference>